<accession>A0ABQ9GL60</accession>
<proteinExistence type="predicted"/>
<dbReference type="Proteomes" id="UP001159363">
    <property type="component" value="Chromosome 10"/>
</dbReference>
<organism evidence="2 3">
    <name type="scientific">Dryococelus australis</name>
    <dbReference type="NCBI Taxonomy" id="614101"/>
    <lineage>
        <taxon>Eukaryota</taxon>
        <taxon>Metazoa</taxon>
        <taxon>Ecdysozoa</taxon>
        <taxon>Arthropoda</taxon>
        <taxon>Hexapoda</taxon>
        <taxon>Insecta</taxon>
        <taxon>Pterygota</taxon>
        <taxon>Neoptera</taxon>
        <taxon>Polyneoptera</taxon>
        <taxon>Phasmatodea</taxon>
        <taxon>Verophasmatodea</taxon>
        <taxon>Anareolatae</taxon>
        <taxon>Phasmatidae</taxon>
        <taxon>Eurycanthinae</taxon>
        <taxon>Dryococelus</taxon>
    </lineage>
</organism>
<comment type="caution">
    <text evidence="2">The sequence shown here is derived from an EMBL/GenBank/DDBJ whole genome shotgun (WGS) entry which is preliminary data.</text>
</comment>
<evidence type="ECO:0000256" key="1">
    <source>
        <dbReference type="SAM" id="MobiDB-lite"/>
    </source>
</evidence>
<gene>
    <name evidence="2" type="ORF">PR048_026378</name>
</gene>
<protein>
    <submittedName>
        <fullName evidence="2">Uncharacterized protein</fullName>
    </submittedName>
</protein>
<evidence type="ECO:0000313" key="2">
    <source>
        <dbReference type="EMBL" id="KAJ8872762.1"/>
    </source>
</evidence>
<dbReference type="EMBL" id="JARBHB010000011">
    <property type="protein sequence ID" value="KAJ8872762.1"/>
    <property type="molecule type" value="Genomic_DNA"/>
</dbReference>
<evidence type="ECO:0000313" key="3">
    <source>
        <dbReference type="Proteomes" id="UP001159363"/>
    </source>
</evidence>
<name>A0ABQ9GL60_9NEOP</name>
<reference evidence="2 3" key="1">
    <citation type="submission" date="2023-02" db="EMBL/GenBank/DDBJ databases">
        <title>LHISI_Scaffold_Assembly.</title>
        <authorList>
            <person name="Stuart O.P."/>
            <person name="Cleave R."/>
            <person name="Magrath M.J.L."/>
            <person name="Mikheyev A.S."/>
        </authorList>
    </citation>
    <scope>NUCLEOTIDE SEQUENCE [LARGE SCALE GENOMIC DNA]</scope>
    <source>
        <strain evidence="2">Daus_M_001</strain>
        <tissue evidence="2">Leg muscle</tissue>
    </source>
</reference>
<keyword evidence="3" id="KW-1185">Reference proteome</keyword>
<feature type="region of interest" description="Disordered" evidence="1">
    <location>
        <begin position="41"/>
        <end position="60"/>
    </location>
</feature>
<sequence length="76" mass="8675">MGNILHPIDFPTISQEIDTEKKIPTDTMQEEIKKASLITETRQGGEKKKKSNTPALHGENDIKYTHQEKVEIIEKT</sequence>